<evidence type="ECO:0000313" key="3">
    <source>
        <dbReference type="Proteomes" id="UP001161757"/>
    </source>
</evidence>
<gene>
    <name evidence="2" type="ORF">HRR80_004718</name>
</gene>
<reference evidence="2" key="1">
    <citation type="submission" date="2023-01" db="EMBL/GenBank/DDBJ databases">
        <title>Exophiala dermititidis isolated from Cystic Fibrosis Patient.</title>
        <authorList>
            <person name="Kurbessoian T."/>
            <person name="Crocker A."/>
            <person name="Murante D."/>
            <person name="Hogan D.A."/>
            <person name="Stajich J.E."/>
        </authorList>
    </citation>
    <scope>NUCLEOTIDE SEQUENCE</scope>
    <source>
        <strain evidence="2">Ex8</strain>
    </source>
</reference>
<comment type="caution">
    <text evidence="2">The sequence shown here is derived from an EMBL/GenBank/DDBJ whole genome shotgun (WGS) entry which is preliminary data.</text>
</comment>
<evidence type="ECO:0000313" key="2">
    <source>
        <dbReference type="EMBL" id="KAJ8991377.1"/>
    </source>
</evidence>
<protein>
    <submittedName>
        <fullName evidence="2">Uncharacterized protein</fullName>
    </submittedName>
</protein>
<organism evidence="2 3">
    <name type="scientific">Exophiala dermatitidis</name>
    <name type="common">Black yeast-like fungus</name>
    <name type="synonym">Wangiella dermatitidis</name>
    <dbReference type="NCBI Taxonomy" id="5970"/>
    <lineage>
        <taxon>Eukaryota</taxon>
        <taxon>Fungi</taxon>
        <taxon>Dikarya</taxon>
        <taxon>Ascomycota</taxon>
        <taxon>Pezizomycotina</taxon>
        <taxon>Eurotiomycetes</taxon>
        <taxon>Chaetothyriomycetidae</taxon>
        <taxon>Chaetothyriales</taxon>
        <taxon>Herpotrichiellaceae</taxon>
        <taxon>Exophiala</taxon>
    </lineage>
</organism>
<dbReference type="Proteomes" id="UP001161757">
    <property type="component" value="Unassembled WGS sequence"/>
</dbReference>
<evidence type="ECO:0000256" key="1">
    <source>
        <dbReference type="SAM" id="MobiDB-lite"/>
    </source>
</evidence>
<dbReference type="AlphaFoldDB" id="A0AAN6EWZ4"/>
<sequence length="137" mass="14965">MAKQESRALPGWAAVAMAAIQGRDGLGRRVRAQAWGKGMEPSCQDGQTATKHPPPAAGFLKRTTRLVNQSSRDPLARLQGWCWWVLGVSANARLLFLSSTTPCRSKKRLGQISPCRLVLPSMPPNHHPPFDGPIMES</sequence>
<feature type="region of interest" description="Disordered" evidence="1">
    <location>
        <begin position="36"/>
        <end position="58"/>
    </location>
</feature>
<accession>A0AAN6EWZ4</accession>
<name>A0AAN6EWZ4_EXODE</name>
<dbReference type="EMBL" id="JAJGCB010000008">
    <property type="protein sequence ID" value="KAJ8991377.1"/>
    <property type="molecule type" value="Genomic_DNA"/>
</dbReference>
<proteinExistence type="predicted"/>